<dbReference type="Proteomes" id="UP000034852">
    <property type="component" value="Unassembled WGS sequence"/>
</dbReference>
<accession>A0A0G0GVH1</accession>
<protein>
    <submittedName>
        <fullName evidence="1">Uncharacterized protein</fullName>
    </submittedName>
</protein>
<dbReference type="EMBL" id="LBTH01000038">
    <property type="protein sequence ID" value="KKQ35033.1"/>
    <property type="molecule type" value="Genomic_DNA"/>
</dbReference>
<organism evidence="1 2">
    <name type="scientific">candidate division WS6 bacterium GW2011_GWA2_37_6</name>
    <dbReference type="NCBI Taxonomy" id="1619087"/>
    <lineage>
        <taxon>Bacteria</taxon>
        <taxon>Candidatus Dojkabacteria</taxon>
    </lineage>
</organism>
<evidence type="ECO:0000313" key="2">
    <source>
        <dbReference type="Proteomes" id="UP000034852"/>
    </source>
</evidence>
<evidence type="ECO:0000313" key="1">
    <source>
        <dbReference type="EMBL" id="KKQ35033.1"/>
    </source>
</evidence>
<reference evidence="1 2" key="1">
    <citation type="journal article" date="2015" name="Nature">
        <title>rRNA introns, odd ribosomes, and small enigmatic genomes across a large radiation of phyla.</title>
        <authorList>
            <person name="Brown C.T."/>
            <person name="Hug L.A."/>
            <person name="Thomas B.C."/>
            <person name="Sharon I."/>
            <person name="Castelle C.J."/>
            <person name="Singh A."/>
            <person name="Wilkins M.J."/>
            <person name="Williams K.H."/>
            <person name="Banfield J.F."/>
        </authorList>
    </citation>
    <scope>NUCLEOTIDE SEQUENCE [LARGE SCALE GENOMIC DNA]</scope>
</reference>
<name>A0A0G0GVH1_9BACT</name>
<comment type="caution">
    <text evidence="1">The sequence shown here is derived from an EMBL/GenBank/DDBJ whole genome shotgun (WGS) entry which is preliminary data.</text>
</comment>
<sequence length="113" mass="13685">MSKPIFQHKTLAQGRWQNMSFLEQMANIGSEVERTISWKEKENQEYSDQAFIRSLELFDLTLDTKHSFSRIKEIARAREMWVDFVRYGNSYNSTKESWRKYFIQLLMAYKLQE</sequence>
<dbReference type="AlphaFoldDB" id="A0A0G0GVH1"/>
<gene>
    <name evidence="1" type="ORF">US52_C0038G0003</name>
</gene>
<proteinExistence type="predicted"/>